<dbReference type="EC" id="3.6.1.13" evidence="3"/>
<organism evidence="16 17">
    <name type="scientific">Novispirillum itersonii</name>
    <name type="common">Aquaspirillum itersonii</name>
    <dbReference type="NCBI Taxonomy" id="189"/>
    <lineage>
        <taxon>Bacteria</taxon>
        <taxon>Pseudomonadati</taxon>
        <taxon>Pseudomonadota</taxon>
        <taxon>Alphaproteobacteria</taxon>
        <taxon>Rhodospirillales</taxon>
        <taxon>Novispirillaceae</taxon>
        <taxon>Novispirillum</taxon>
    </lineage>
</organism>
<evidence type="ECO:0000313" key="16">
    <source>
        <dbReference type="EMBL" id="MBB6210625.1"/>
    </source>
</evidence>
<dbReference type="InterPro" id="IPR015797">
    <property type="entry name" value="NUDIX_hydrolase-like_dom_sf"/>
</dbReference>
<dbReference type="Gene3D" id="3.90.79.10">
    <property type="entry name" value="Nucleoside Triphosphate Pyrophosphohydrolase"/>
    <property type="match status" value="1"/>
</dbReference>
<evidence type="ECO:0000256" key="7">
    <source>
        <dbReference type="ARBA" id="ARBA00022842"/>
    </source>
</evidence>
<comment type="caution">
    <text evidence="16">The sequence shown here is derived from an EMBL/GenBank/DDBJ whole genome shotgun (WGS) entry which is preliminary data.</text>
</comment>
<dbReference type="InterPro" id="IPR004385">
    <property type="entry name" value="NDP_pyrophosphatase"/>
</dbReference>
<dbReference type="PROSITE" id="PS00893">
    <property type="entry name" value="NUDIX_BOX"/>
    <property type="match status" value="1"/>
</dbReference>
<dbReference type="Pfam" id="PF00293">
    <property type="entry name" value="NUDIX"/>
    <property type="match status" value="1"/>
</dbReference>
<comment type="catalytic activity">
    <reaction evidence="12">
        <text>ADP-D-ribose + H2O = D-ribose 5-phosphate + AMP + 2 H(+)</text>
        <dbReference type="Rhea" id="RHEA:10412"/>
        <dbReference type="ChEBI" id="CHEBI:15377"/>
        <dbReference type="ChEBI" id="CHEBI:15378"/>
        <dbReference type="ChEBI" id="CHEBI:57967"/>
        <dbReference type="ChEBI" id="CHEBI:78346"/>
        <dbReference type="ChEBI" id="CHEBI:456215"/>
        <dbReference type="EC" id="3.6.1.13"/>
    </reaction>
</comment>
<dbReference type="GO" id="GO:0005829">
    <property type="term" value="C:cytosol"/>
    <property type="evidence" value="ECO:0007669"/>
    <property type="project" value="TreeGrafter"/>
</dbReference>
<evidence type="ECO:0000259" key="15">
    <source>
        <dbReference type="PROSITE" id="PS51462"/>
    </source>
</evidence>
<evidence type="ECO:0000256" key="9">
    <source>
        <dbReference type="ARBA" id="ARBA00030162"/>
    </source>
</evidence>
<feature type="domain" description="Nudix hydrolase" evidence="15">
    <location>
        <begin position="50"/>
        <end position="193"/>
    </location>
</feature>
<gene>
    <name evidence="16" type="ORF">FHS48_002041</name>
</gene>
<evidence type="ECO:0000256" key="1">
    <source>
        <dbReference type="ARBA" id="ARBA00001946"/>
    </source>
</evidence>
<comment type="similarity">
    <text evidence="2">Belongs to the Nudix hydrolase family. NudF subfamily.</text>
</comment>
<dbReference type="CDD" id="cd24155">
    <property type="entry name" value="NUDIX_ADPRase"/>
    <property type="match status" value="1"/>
</dbReference>
<keyword evidence="17" id="KW-1185">Reference proteome</keyword>
<evidence type="ECO:0000256" key="10">
    <source>
        <dbReference type="ARBA" id="ARBA00030308"/>
    </source>
</evidence>
<reference evidence="16 17" key="1">
    <citation type="submission" date="2020-08" db="EMBL/GenBank/DDBJ databases">
        <title>Genomic Encyclopedia of Type Strains, Phase IV (KMG-IV): sequencing the most valuable type-strain genomes for metagenomic binning, comparative biology and taxonomic classification.</title>
        <authorList>
            <person name="Goeker M."/>
        </authorList>
    </citation>
    <scope>NUCLEOTIDE SEQUENCE [LARGE SCALE GENOMIC DNA]</scope>
    <source>
        <strain evidence="16 17">DSM 11590</strain>
    </source>
</reference>
<keyword evidence="6 16" id="KW-0378">Hydrolase</keyword>
<name>A0A7W9ZFT7_NOVIT</name>
<dbReference type="Proteomes" id="UP000544872">
    <property type="component" value="Unassembled WGS sequence"/>
</dbReference>
<evidence type="ECO:0000256" key="8">
    <source>
        <dbReference type="ARBA" id="ARBA00025164"/>
    </source>
</evidence>
<dbReference type="PANTHER" id="PTHR11839">
    <property type="entry name" value="UDP/ADP-SUGAR PYROPHOSPHATASE"/>
    <property type="match status" value="1"/>
</dbReference>
<comment type="cofactor">
    <cofactor evidence="1 13">
        <name>Mg(2+)</name>
        <dbReference type="ChEBI" id="CHEBI:18420"/>
    </cofactor>
</comment>
<accession>A0A7W9ZFT7</accession>
<protein>
    <recommendedName>
        <fullName evidence="4">ADP-ribose pyrophosphatase</fullName>
        <ecNumber evidence="3">3.6.1.13</ecNumber>
    </recommendedName>
    <alternativeName>
        <fullName evidence="9">ADP-ribose diphosphatase</fullName>
    </alternativeName>
    <alternativeName>
        <fullName evidence="11">ADP-ribose phosphohydrolase</fullName>
    </alternativeName>
    <alternativeName>
        <fullName evidence="10">Adenosine diphosphoribose pyrophosphatase</fullName>
    </alternativeName>
</protein>
<proteinExistence type="inferred from homology"/>
<dbReference type="GO" id="GO:0046872">
    <property type="term" value="F:metal ion binding"/>
    <property type="evidence" value="ECO:0007669"/>
    <property type="project" value="UniProtKB-KW"/>
</dbReference>
<feature type="binding site" evidence="13">
    <location>
        <position position="91"/>
    </location>
    <ligand>
        <name>Mg(2+)</name>
        <dbReference type="ChEBI" id="CHEBI:18420"/>
        <label>1</label>
    </ligand>
</feature>
<dbReference type="PANTHER" id="PTHR11839:SF5">
    <property type="entry name" value="ADP-RIBOSE PYROPHOSPHATASE"/>
    <property type="match status" value="1"/>
</dbReference>
<evidence type="ECO:0000313" key="17">
    <source>
        <dbReference type="Proteomes" id="UP000544872"/>
    </source>
</evidence>
<evidence type="ECO:0000256" key="14">
    <source>
        <dbReference type="PIRSR" id="PIRSR604385-3"/>
    </source>
</evidence>
<dbReference type="NCBIfam" id="TIGR00052">
    <property type="entry name" value="nudix-type nucleoside diphosphatase, YffH/AdpP family"/>
    <property type="match status" value="1"/>
</dbReference>
<dbReference type="GO" id="GO:0019144">
    <property type="term" value="F:ADP-sugar diphosphatase activity"/>
    <property type="evidence" value="ECO:0007669"/>
    <property type="project" value="TreeGrafter"/>
</dbReference>
<comment type="function">
    <text evidence="8">Acts on ADP-mannose and ADP-glucose as well as ADP-ribose. Prevents glycogen biosynthesis. The reaction catalyzed by this enzyme is a limiting step of the gluconeogenic process.</text>
</comment>
<evidence type="ECO:0000256" key="11">
    <source>
        <dbReference type="ARBA" id="ARBA00033056"/>
    </source>
</evidence>
<dbReference type="GO" id="GO:0019693">
    <property type="term" value="P:ribose phosphate metabolic process"/>
    <property type="evidence" value="ECO:0007669"/>
    <property type="project" value="TreeGrafter"/>
</dbReference>
<evidence type="ECO:0000256" key="5">
    <source>
        <dbReference type="ARBA" id="ARBA00022723"/>
    </source>
</evidence>
<dbReference type="AlphaFoldDB" id="A0A7W9ZFT7"/>
<dbReference type="EMBL" id="JACIIX010000006">
    <property type="protein sequence ID" value="MBB6210625.1"/>
    <property type="molecule type" value="Genomic_DNA"/>
</dbReference>
<evidence type="ECO:0000256" key="3">
    <source>
        <dbReference type="ARBA" id="ARBA00012453"/>
    </source>
</evidence>
<dbReference type="RefSeq" id="WP_184263447.1">
    <property type="nucleotide sequence ID" value="NZ_JACIIX010000006.1"/>
</dbReference>
<dbReference type="GO" id="GO:0006753">
    <property type="term" value="P:nucleoside phosphate metabolic process"/>
    <property type="evidence" value="ECO:0007669"/>
    <property type="project" value="TreeGrafter"/>
</dbReference>
<dbReference type="GO" id="GO:0047631">
    <property type="term" value="F:ADP-ribose diphosphatase activity"/>
    <property type="evidence" value="ECO:0007669"/>
    <property type="project" value="UniProtKB-EC"/>
</dbReference>
<evidence type="ECO:0000256" key="4">
    <source>
        <dbReference type="ARBA" id="ARBA00013297"/>
    </source>
</evidence>
<feature type="binding site" evidence="13">
    <location>
        <position position="111"/>
    </location>
    <ligand>
        <name>Mg(2+)</name>
        <dbReference type="ChEBI" id="CHEBI:18420"/>
        <label>1</label>
    </ligand>
</feature>
<dbReference type="SUPFAM" id="SSF55811">
    <property type="entry name" value="Nudix"/>
    <property type="match status" value="1"/>
</dbReference>
<evidence type="ECO:0000256" key="2">
    <source>
        <dbReference type="ARBA" id="ARBA00007482"/>
    </source>
</evidence>
<evidence type="ECO:0000256" key="12">
    <source>
        <dbReference type="ARBA" id="ARBA00049546"/>
    </source>
</evidence>
<sequence>MTKPPIRPTAVDVVQHETLFKSYSRLDRYLLRYEQYAGGMGPVVSREVLERGHAVAVLLFDPDRDCVVMIEQFRPGAYAAGMEPWLYEIVAGIIEDGETPEEVARRESVEEAGLEPQGLFRVQSWLATPGISSESIELWCGRVDSRQAGGIHGVEAEGEDIRVIAVPLPEVRENLRTGRYTNAATLVALQWLLLNEDDIRKKL</sequence>
<dbReference type="PROSITE" id="PS51462">
    <property type="entry name" value="NUDIX"/>
    <property type="match status" value="1"/>
</dbReference>
<dbReference type="InterPro" id="IPR000086">
    <property type="entry name" value="NUDIX_hydrolase_dom"/>
</dbReference>
<dbReference type="InterPro" id="IPR020084">
    <property type="entry name" value="NUDIX_hydrolase_CS"/>
</dbReference>
<evidence type="ECO:0000256" key="6">
    <source>
        <dbReference type="ARBA" id="ARBA00022801"/>
    </source>
</evidence>
<feature type="binding site" evidence="13">
    <location>
        <position position="159"/>
    </location>
    <ligand>
        <name>Mg(2+)</name>
        <dbReference type="ChEBI" id="CHEBI:18420"/>
        <label>1</label>
    </ligand>
</feature>
<keyword evidence="7 13" id="KW-0460">Magnesium</keyword>
<evidence type="ECO:0000256" key="13">
    <source>
        <dbReference type="PIRSR" id="PIRSR604385-2"/>
    </source>
</evidence>
<feature type="short sequence motif" description="Nudix box" evidence="14">
    <location>
        <begin position="92"/>
        <end position="114"/>
    </location>
</feature>
<keyword evidence="5 13" id="KW-0479">Metal-binding</keyword>
<feature type="binding site" evidence="13">
    <location>
        <position position="107"/>
    </location>
    <ligand>
        <name>Mg(2+)</name>
        <dbReference type="ChEBI" id="CHEBI:18420"/>
        <label>1</label>
    </ligand>
</feature>